<dbReference type="EMBL" id="QJQB01000086">
    <property type="protein sequence ID" value="PYA73116.1"/>
    <property type="molecule type" value="Genomic_DNA"/>
</dbReference>
<dbReference type="Proteomes" id="UP000247823">
    <property type="component" value="Unassembled WGS sequence"/>
</dbReference>
<comment type="caution">
    <text evidence="1">The sequence shown here is derived from an EMBL/GenBank/DDBJ whole genome shotgun (WGS) entry which is preliminary data.</text>
</comment>
<evidence type="ECO:0008006" key="3">
    <source>
        <dbReference type="Google" id="ProtNLM"/>
    </source>
</evidence>
<name>A0ABX5NKZ6_SERMA</name>
<proteinExistence type="predicted"/>
<evidence type="ECO:0000313" key="1">
    <source>
        <dbReference type="EMBL" id="PYA73116.1"/>
    </source>
</evidence>
<reference evidence="1" key="2">
    <citation type="submission" date="2018-06" db="EMBL/GenBank/DDBJ databases">
        <authorList>
            <person name="Martins R.C."/>
            <person name="Perdigao-Neto L.V."/>
            <person name="Costa S.F."/>
            <person name="Levin A.S.S."/>
        </authorList>
    </citation>
    <scope>NUCLEOTIDE SEQUENCE</scope>
    <source>
        <strain evidence="1">1283</strain>
    </source>
</reference>
<protein>
    <recommendedName>
        <fullName evidence="3">Fimbrial protein</fullName>
    </recommendedName>
</protein>
<gene>
    <name evidence="1" type="ORF">DMW51_04435</name>
</gene>
<reference evidence="1" key="1">
    <citation type="submission" date="2018-06" db="EMBL/GenBank/DDBJ databases">
        <title>Serratia marcescens genome sequencing and assembly.</title>
        <authorList>
            <person name="Martins R.C.R."/>
            <person name="Perdigao-Neto L.V."/>
            <person name="Costa S.F."/>
            <person name="Levin A.S.S."/>
        </authorList>
    </citation>
    <scope>NUCLEOTIDE SEQUENCE</scope>
    <source>
        <strain evidence="1">1283</strain>
    </source>
</reference>
<organism evidence="1 2">
    <name type="scientific">Serratia marcescens</name>
    <dbReference type="NCBI Taxonomy" id="615"/>
    <lineage>
        <taxon>Bacteria</taxon>
        <taxon>Pseudomonadati</taxon>
        <taxon>Pseudomonadota</taxon>
        <taxon>Gammaproteobacteria</taxon>
        <taxon>Enterobacterales</taxon>
        <taxon>Yersiniaceae</taxon>
        <taxon>Serratia</taxon>
    </lineage>
</organism>
<accession>A0ABX5NKZ6</accession>
<keyword evidence="2" id="KW-1185">Reference proteome</keyword>
<sequence length="50" mass="5093">VLNGASGGGSTAAGFTHYTTQLTATLARLPGQTVTAGKVDARAYVWVKVQ</sequence>
<evidence type="ECO:0000313" key="2">
    <source>
        <dbReference type="Proteomes" id="UP000247823"/>
    </source>
</evidence>
<feature type="non-terminal residue" evidence="1">
    <location>
        <position position="1"/>
    </location>
</feature>